<protein>
    <recommendedName>
        <fullName evidence="2">AAA+ ATPase domain-containing protein</fullName>
    </recommendedName>
</protein>
<evidence type="ECO:0000259" key="2">
    <source>
        <dbReference type="SMART" id="SM00382"/>
    </source>
</evidence>
<dbReference type="SUPFAM" id="SSF52540">
    <property type="entry name" value="P-loop containing nucleoside triphosphate hydrolases"/>
    <property type="match status" value="1"/>
</dbReference>
<comment type="caution">
    <text evidence="3">The sequence shown here is derived from an EMBL/GenBank/DDBJ whole genome shotgun (WGS) entry which is preliminary data.</text>
</comment>
<dbReference type="Pfam" id="PF22942">
    <property type="entry name" value="DUF7025"/>
    <property type="match status" value="1"/>
</dbReference>
<dbReference type="Pfam" id="PF00004">
    <property type="entry name" value="AAA"/>
    <property type="match status" value="1"/>
</dbReference>
<dbReference type="InterPro" id="IPR003593">
    <property type="entry name" value="AAA+_ATPase"/>
</dbReference>
<dbReference type="PANTHER" id="PTHR46411:SF3">
    <property type="entry name" value="AAA+ ATPASE DOMAIN-CONTAINING PROTEIN"/>
    <property type="match status" value="1"/>
</dbReference>
<evidence type="ECO:0000256" key="1">
    <source>
        <dbReference type="SAM" id="MobiDB-lite"/>
    </source>
</evidence>
<feature type="compositionally biased region" description="Polar residues" evidence="1">
    <location>
        <begin position="35"/>
        <end position="54"/>
    </location>
</feature>
<dbReference type="Gene3D" id="3.40.50.300">
    <property type="entry name" value="P-loop containing nucleotide triphosphate hydrolases"/>
    <property type="match status" value="1"/>
</dbReference>
<dbReference type="PANTHER" id="PTHR46411">
    <property type="entry name" value="FAMILY ATPASE, PUTATIVE-RELATED"/>
    <property type="match status" value="1"/>
</dbReference>
<proteinExistence type="predicted"/>
<gene>
    <name evidence="3" type="ORF">HK100_012514</name>
</gene>
<name>A0AAD5XCF1_9FUNG</name>
<dbReference type="SMART" id="SM00382">
    <property type="entry name" value="AAA"/>
    <property type="match status" value="1"/>
</dbReference>
<evidence type="ECO:0000313" key="3">
    <source>
        <dbReference type="EMBL" id="KAJ3121120.1"/>
    </source>
</evidence>
<dbReference type="CDD" id="cd19481">
    <property type="entry name" value="RecA-like_protease"/>
    <property type="match status" value="1"/>
</dbReference>
<dbReference type="InterPro" id="IPR027417">
    <property type="entry name" value="P-loop_NTPase"/>
</dbReference>
<dbReference type="InterPro" id="IPR003959">
    <property type="entry name" value="ATPase_AAA_core"/>
</dbReference>
<dbReference type="EMBL" id="JADGJH010000907">
    <property type="protein sequence ID" value="KAJ3121120.1"/>
    <property type="molecule type" value="Genomic_DNA"/>
</dbReference>
<organism evidence="3 4">
    <name type="scientific">Physocladia obscura</name>
    <dbReference type="NCBI Taxonomy" id="109957"/>
    <lineage>
        <taxon>Eukaryota</taxon>
        <taxon>Fungi</taxon>
        <taxon>Fungi incertae sedis</taxon>
        <taxon>Chytridiomycota</taxon>
        <taxon>Chytridiomycota incertae sedis</taxon>
        <taxon>Chytridiomycetes</taxon>
        <taxon>Chytridiales</taxon>
        <taxon>Chytriomycetaceae</taxon>
        <taxon>Physocladia</taxon>
    </lineage>
</organism>
<feature type="domain" description="AAA+ ATPase" evidence="2">
    <location>
        <begin position="438"/>
        <end position="565"/>
    </location>
</feature>
<evidence type="ECO:0000313" key="4">
    <source>
        <dbReference type="Proteomes" id="UP001211907"/>
    </source>
</evidence>
<feature type="compositionally biased region" description="Acidic residues" evidence="1">
    <location>
        <begin position="57"/>
        <end position="72"/>
    </location>
</feature>
<dbReference type="AlphaFoldDB" id="A0AAD5XCF1"/>
<dbReference type="GO" id="GO:0005524">
    <property type="term" value="F:ATP binding"/>
    <property type="evidence" value="ECO:0007669"/>
    <property type="project" value="InterPro"/>
</dbReference>
<reference evidence="3" key="1">
    <citation type="submission" date="2020-05" db="EMBL/GenBank/DDBJ databases">
        <title>Phylogenomic resolution of chytrid fungi.</title>
        <authorList>
            <person name="Stajich J.E."/>
            <person name="Amses K."/>
            <person name="Simmons R."/>
            <person name="Seto K."/>
            <person name="Myers J."/>
            <person name="Bonds A."/>
            <person name="Quandt C.A."/>
            <person name="Barry K."/>
            <person name="Liu P."/>
            <person name="Grigoriev I."/>
            <person name="Longcore J.E."/>
            <person name="James T.Y."/>
        </authorList>
    </citation>
    <scope>NUCLEOTIDE SEQUENCE</scope>
    <source>
        <strain evidence="3">JEL0513</strain>
    </source>
</reference>
<dbReference type="Proteomes" id="UP001211907">
    <property type="component" value="Unassembled WGS sequence"/>
</dbReference>
<accession>A0AAD5XCF1</accession>
<feature type="region of interest" description="Disordered" evidence="1">
    <location>
        <begin position="35"/>
        <end position="76"/>
    </location>
</feature>
<keyword evidence="4" id="KW-1185">Reference proteome</keyword>
<dbReference type="InterPro" id="IPR054289">
    <property type="entry name" value="DUF7025"/>
</dbReference>
<dbReference type="GO" id="GO:0016887">
    <property type="term" value="F:ATP hydrolysis activity"/>
    <property type="evidence" value="ECO:0007669"/>
    <property type="project" value="InterPro"/>
</dbReference>
<sequence>MLASTVEPTIIKEIEVVSNGASINGEAEQNKLIGSSVASDAKSNTATESATKVANDNENDEDQEEDGEDLIEENGHKPVFEVVRRKDGESEIVELRIHDASMVQIIQGQGVKSETLYSDPPIVRSEDLFTILPQLRKLIIHELPLGENENVFCDDKHKGKRGLVKLVHFLETEHKASSKIINKMIKEGKISFKYLWFLFSVGSYGFAEQQGVVKGFVVDKVSYQHTYFSTFFVVSGKSIDCDGTHFKFDIQNYYINSFDDVALINSLTVQPLEPDSEVHQMLTKRGEQFEKHALGNSYIQYSGKMFREGWFGPVYFKAEGRVMIDVLSFAQMNSNYSMGVASTKSSIRNRYHNDLAADFQKMTKVPANFHFICSPTLYGFSFVAKKWGQLFVSDVSAIKFDDHAFERLVLEPERKSLILNLVNSGPACNLDLINGKGGGMIFLLHGTPGVGKTLTGESVAEHLHRPLYSVSAGELGTDVVSLEKKLSEILEVASVWHAVILIDEADIFLEGRSENDIHRNALVGIFLRLLEYHQGILFLTTNRVQCFDQAFKSRITLALKYDNLDVHARAQIWKTFLDRSEGAGNWNLDVEELSEAGLNGREIKNVVRLSKAMAGNNVDPITMANVRKVLTMMKNFDEEVYVETEGQHKRPKKI</sequence>